<dbReference type="EMBL" id="CP036274">
    <property type="protein sequence ID" value="QDU28313.1"/>
    <property type="molecule type" value="Genomic_DNA"/>
</dbReference>
<name>A0A517YDK3_9BACT</name>
<feature type="domain" description="Peptidase C-terminal archaeal/bacterial" evidence="2">
    <location>
        <begin position="331"/>
        <end position="399"/>
    </location>
</feature>
<dbReference type="GO" id="GO:0006508">
    <property type="term" value="P:proteolysis"/>
    <property type="evidence" value="ECO:0007669"/>
    <property type="project" value="UniProtKB-KW"/>
</dbReference>
<dbReference type="OrthoDB" id="292920at2"/>
<evidence type="ECO:0000313" key="3">
    <source>
        <dbReference type="EMBL" id="QDU28313.1"/>
    </source>
</evidence>
<dbReference type="KEGG" id="aagg:ETAA8_34130"/>
<proteinExistence type="predicted"/>
<sequence precursor="true">MLSDCTLVRWFVGCCAAALVAMSGPFASAQSTPRIEFLFPAGAQRGTTVDVHLGGEFMPPGCRLSMAGEGIALEAASDPNRYRFAVAADAKTGPHEARLSTVQGASSPFPFLVGELPEVIHRGEQKPLELKLPVTANGRLDAAGDIDEYGLTLAAGTQIVCAVTTRAIRSPVDPMLRVLDAAGKPVASSFPHRTADALLVFRAPAAGHYTLQMFDFQMAGGADFIYRLTVTDGPWLAYAFPAGVSRVTETPVTVFGWNLPSPGGENHVLSVPPQNVERFELTLPGCVNRLKLPVSDSPNQIETEPNNTIEQAPTLPFPATLNGRLGTPGDIDFASFSAKKGEKIVVDVDSANLQFATDIVLTVLSEAGKLLIEIDDAKGSRDPSLLFTAPADGRYFVSLRDRSRGGNAEYIYRLQLTSQQPAMSARVNTPSLMVHSGQTANVAVIVDRIDGLADELEVTALDLPAGVSVKPQPVPAKTPATVQLPLTIAETTAPVGGLIRIVVRSTKSGEEKQKTAMIAEAATAGSGSESLWLAISPEVPFTLKTTTTILDAPRTAAFPFPVSVTRKEGFTGPIQLIGVEPDRRGTLIPLTGEIPAGSDSGSLPLVLQHKVTEGTTHRSRVMGVAEVPGSDGKLYAVFHVAPGSMSVGCQPSLLTMTVAPGIVQRSHGETQRLEVQLMRRTTMQPITLRLALPKDVVGIECEPVEVAGDQKTAQLALRFLPSAVLPPRTTIEIHAESSRDGLPIYATTSFRLESQ</sequence>
<dbReference type="Gene3D" id="2.60.120.380">
    <property type="match status" value="2"/>
</dbReference>
<dbReference type="AlphaFoldDB" id="A0A517YDK3"/>
<organism evidence="3 4">
    <name type="scientific">Anatilimnocola aggregata</name>
    <dbReference type="NCBI Taxonomy" id="2528021"/>
    <lineage>
        <taxon>Bacteria</taxon>
        <taxon>Pseudomonadati</taxon>
        <taxon>Planctomycetota</taxon>
        <taxon>Planctomycetia</taxon>
        <taxon>Pirellulales</taxon>
        <taxon>Pirellulaceae</taxon>
        <taxon>Anatilimnocola</taxon>
    </lineage>
</organism>
<dbReference type="Pfam" id="PF04151">
    <property type="entry name" value="PPC"/>
    <property type="match status" value="1"/>
</dbReference>
<feature type="signal peptide" evidence="1">
    <location>
        <begin position="1"/>
        <end position="29"/>
    </location>
</feature>
<dbReference type="GO" id="GO:0008233">
    <property type="term" value="F:peptidase activity"/>
    <property type="evidence" value="ECO:0007669"/>
    <property type="project" value="UniProtKB-KW"/>
</dbReference>
<keyword evidence="1" id="KW-0732">Signal</keyword>
<protein>
    <submittedName>
        <fullName evidence="3">Putative subtilase-type serine protease</fullName>
        <ecNumber evidence="3">3.4.21.-</ecNumber>
    </submittedName>
</protein>
<feature type="chain" id="PRO_5021872980" evidence="1">
    <location>
        <begin position="30"/>
        <end position="755"/>
    </location>
</feature>
<dbReference type="InterPro" id="IPR007280">
    <property type="entry name" value="Peptidase_C_arc/bac"/>
</dbReference>
<dbReference type="EC" id="3.4.21.-" evidence="3"/>
<evidence type="ECO:0000259" key="2">
    <source>
        <dbReference type="Pfam" id="PF04151"/>
    </source>
</evidence>
<keyword evidence="3" id="KW-0378">Hydrolase</keyword>
<evidence type="ECO:0000256" key="1">
    <source>
        <dbReference type="SAM" id="SignalP"/>
    </source>
</evidence>
<keyword evidence="3" id="KW-0645">Protease</keyword>
<dbReference type="Proteomes" id="UP000315017">
    <property type="component" value="Chromosome"/>
</dbReference>
<keyword evidence="4" id="KW-1185">Reference proteome</keyword>
<reference evidence="3 4" key="1">
    <citation type="submission" date="2019-02" db="EMBL/GenBank/DDBJ databases">
        <title>Deep-cultivation of Planctomycetes and their phenomic and genomic characterization uncovers novel biology.</title>
        <authorList>
            <person name="Wiegand S."/>
            <person name="Jogler M."/>
            <person name="Boedeker C."/>
            <person name="Pinto D."/>
            <person name="Vollmers J."/>
            <person name="Rivas-Marin E."/>
            <person name="Kohn T."/>
            <person name="Peeters S.H."/>
            <person name="Heuer A."/>
            <person name="Rast P."/>
            <person name="Oberbeckmann S."/>
            <person name="Bunk B."/>
            <person name="Jeske O."/>
            <person name="Meyerdierks A."/>
            <person name="Storesund J.E."/>
            <person name="Kallscheuer N."/>
            <person name="Luecker S."/>
            <person name="Lage O.M."/>
            <person name="Pohl T."/>
            <person name="Merkel B.J."/>
            <person name="Hornburger P."/>
            <person name="Mueller R.-W."/>
            <person name="Bruemmer F."/>
            <person name="Labrenz M."/>
            <person name="Spormann A.M."/>
            <person name="Op den Camp H."/>
            <person name="Overmann J."/>
            <person name="Amann R."/>
            <person name="Jetten M.S.M."/>
            <person name="Mascher T."/>
            <person name="Medema M.H."/>
            <person name="Devos D.P."/>
            <person name="Kaster A.-K."/>
            <person name="Ovreas L."/>
            <person name="Rohde M."/>
            <person name="Galperin M.Y."/>
            <person name="Jogler C."/>
        </authorList>
    </citation>
    <scope>NUCLEOTIDE SEQUENCE [LARGE SCALE GENOMIC DNA]</scope>
    <source>
        <strain evidence="3 4">ETA_A8</strain>
    </source>
</reference>
<accession>A0A517YDK3</accession>
<evidence type="ECO:0000313" key="4">
    <source>
        <dbReference type="Proteomes" id="UP000315017"/>
    </source>
</evidence>
<gene>
    <name evidence="3" type="ORF">ETAA8_34130</name>
</gene>